<keyword evidence="3" id="KW-1185">Reference proteome</keyword>
<keyword evidence="1" id="KW-1133">Transmembrane helix</keyword>
<evidence type="ECO:0000313" key="3">
    <source>
        <dbReference type="Proteomes" id="UP001159200"/>
    </source>
</evidence>
<name>A0ABT6J2S1_9STAP</name>
<feature type="transmembrane region" description="Helical" evidence="1">
    <location>
        <begin position="20"/>
        <end position="37"/>
    </location>
</feature>
<dbReference type="EMBL" id="JAROYR010000026">
    <property type="protein sequence ID" value="MDH5159045.1"/>
    <property type="molecule type" value="Genomic_DNA"/>
</dbReference>
<reference evidence="2 3" key="1">
    <citation type="submission" date="2023-03" db="EMBL/GenBank/DDBJ databases">
        <title>Bacterial isolates from washroom surfaces on a university campus.</title>
        <authorList>
            <person name="Holman D.B."/>
            <person name="Gzyl K.E."/>
            <person name="Taheri A.E."/>
        </authorList>
    </citation>
    <scope>NUCLEOTIDE SEQUENCE [LARGE SCALE GENOMIC DNA]</scope>
    <source>
        <strain evidence="2 3">RD01</strain>
    </source>
</reference>
<comment type="caution">
    <text evidence="2">The sequence shown here is derived from an EMBL/GenBank/DDBJ whole genome shotgun (WGS) entry which is preliminary data.</text>
</comment>
<dbReference type="Proteomes" id="UP001159200">
    <property type="component" value="Unassembled WGS sequence"/>
</dbReference>
<dbReference type="RefSeq" id="WP_031770345.1">
    <property type="nucleotide sequence ID" value="NZ_JAROYJ010000013.1"/>
</dbReference>
<sequence length="98" mass="10600">MFERANQAIINFIQDAQPLIITLLALSLLAAGLTMMFGDTGRRWAKQTILWSLVGAAIAGGALVYARAFQKVINVSTIAPVTTDFKLAVVSNLQSIFM</sequence>
<evidence type="ECO:0000256" key="1">
    <source>
        <dbReference type="SAM" id="Phobius"/>
    </source>
</evidence>
<keyword evidence="1" id="KW-0812">Transmembrane</keyword>
<organism evidence="2 3">
    <name type="scientific">Staphylococcus cohnii</name>
    <dbReference type="NCBI Taxonomy" id="29382"/>
    <lineage>
        <taxon>Bacteria</taxon>
        <taxon>Bacillati</taxon>
        <taxon>Bacillota</taxon>
        <taxon>Bacilli</taxon>
        <taxon>Bacillales</taxon>
        <taxon>Staphylococcaceae</taxon>
        <taxon>Staphylococcus</taxon>
        <taxon>Staphylococcus cohnii species complex</taxon>
    </lineage>
</organism>
<gene>
    <name evidence="2" type="ORF">P5X59_12235</name>
</gene>
<accession>A0ABT6J2S1</accession>
<evidence type="ECO:0000313" key="2">
    <source>
        <dbReference type="EMBL" id="MDH5159045.1"/>
    </source>
</evidence>
<protein>
    <submittedName>
        <fullName evidence="2">Uncharacterized protein</fullName>
    </submittedName>
</protein>
<proteinExistence type="predicted"/>
<keyword evidence="1" id="KW-0472">Membrane</keyword>
<feature type="transmembrane region" description="Helical" evidence="1">
    <location>
        <begin position="49"/>
        <end position="66"/>
    </location>
</feature>